<dbReference type="GO" id="GO:0070814">
    <property type="term" value="P:hydrogen sulfide biosynthetic process"/>
    <property type="evidence" value="ECO:0007669"/>
    <property type="project" value="UniProtKB-UniRule"/>
</dbReference>
<dbReference type="RefSeq" id="WP_014131054.1">
    <property type="nucleotide sequence ID" value="NC_016078.1"/>
</dbReference>
<organism evidence="6 7">
    <name type="scientific">Pelagibacterium halotolerans (strain DSM 22347 / JCM 15775 / CGMCC 1.7692 / B2)</name>
    <dbReference type="NCBI Taxonomy" id="1082931"/>
    <lineage>
        <taxon>Bacteria</taxon>
        <taxon>Pseudomonadati</taxon>
        <taxon>Pseudomonadota</taxon>
        <taxon>Alphaproteobacteria</taxon>
        <taxon>Hyphomicrobiales</taxon>
        <taxon>Devosiaceae</taxon>
        <taxon>Pelagibacterium</taxon>
    </lineage>
</organism>
<dbReference type="Pfam" id="PF06073">
    <property type="entry name" value="DUF934"/>
    <property type="match status" value="1"/>
</dbReference>
<dbReference type="Pfam" id="PF01507">
    <property type="entry name" value="PAPS_reduct"/>
    <property type="match status" value="1"/>
</dbReference>
<accession>G4RET4</accession>
<keyword evidence="4" id="KW-0408">Iron</keyword>
<evidence type="ECO:0000256" key="3">
    <source>
        <dbReference type="ARBA" id="ARBA00024327"/>
    </source>
</evidence>
<dbReference type="GO" id="GO:0019379">
    <property type="term" value="P:sulfate assimilation, phosphoadenylyl sulfate reduction by phosphoadenylyl-sulfate reductase (thioredoxin)"/>
    <property type="evidence" value="ECO:0007669"/>
    <property type="project" value="UniProtKB-UniRule"/>
</dbReference>
<dbReference type="NCBIfam" id="NF002537">
    <property type="entry name" value="PRK02090.1"/>
    <property type="match status" value="1"/>
</dbReference>
<dbReference type="AlphaFoldDB" id="G4RET4"/>
<keyword evidence="7" id="KW-1185">Reference proteome</keyword>
<dbReference type="GO" id="GO:0005737">
    <property type="term" value="C:cytoplasm"/>
    <property type="evidence" value="ECO:0007669"/>
    <property type="project" value="UniProtKB-SubCell"/>
</dbReference>
<comment type="subcellular location">
    <subcellularLocation>
        <location evidence="4">Cytoplasm</location>
    </subcellularLocation>
</comment>
<comment type="catalytic activity">
    <reaction evidence="4">
        <text>[thioredoxin]-disulfide + sulfite + AMP + 2 H(+) = adenosine 5'-phosphosulfate + [thioredoxin]-dithiol</text>
        <dbReference type="Rhea" id="RHEA:21976"/>
        <dbReference type="Rhea" id="RHEA-COMP:10698"/>
        <dbReference type="Rhea" id="RHEA-COMP:10700"/>
        <dbReference type="ChEBI" id="CHEBI:15378"/>
        <dbReference type="ChEBI" id="CHEBI:17359"/>
        <dbReference type="ChEBI" id="CHEBI:29950"/>
        <dbReference type="ChEBI" id="CHEBI:50058"/>
        <dbReference type="ChEBI" id="CHEBI:58243"/>
        <dbReference type="ChEBI" id="CHEBI:456215"/>
        <dbReference type="EC" id="1.8.4.10"/>
    </reaction>
</comment>
<evidence type="ECO:0000313" key="6">
    <source>
        <dbReference type="EMBL" id="AEQ51905.1"/>
    </source>
</evidence>
<dbReference type="PANTHER" id="PTHR46509">
    <property type="entry name" value="PHOSPHOADENOSINE PHOSPHOSULFATE REDUCTASE"/>
    <property type="match status" value="1"/>
</dbReference>
<evidence type="ECO:0000259" key="5">
    <source>
        <dbReference type="Pfam" id="PF01507"/>
    </source>
</evidence>
<dbReference type="InterPro" id="IPR014729">
    <property type="entry name" value="Rossmann-like_a/b/a_fold"/>
</dbReference>
<dbReference type="PANTHER" id="PTHR46509:SF1">
    <property type="entry name" value="PHOSPHOADENOSINE PHOSPHOSULFATE REDUCTASE"/>
    <property type="match status" value="1"/>
</dbReference>
<dbReference type="HAMAP" id="MF_00063">
    <property type="entry name" value="CysH"/>
    <property type="match status" value="1"/>
</dbReference>
<feature type="domain" description="Phosphoadenosine phosphosulphate reductase" evidence="5">
    <location>
        <begin position="51"/>
        <end position="220"/>
    </location>
</feature>
<dbReference type="InterPro" id="IPR002500">
    <property type="entry name" value="PAPS_reduct_dom"/>
</dbReference>
<dbReference type="SUPFAM" id="SSF52402">
    <property type="entry name" value="Adenine nucleotide alpha hydrolases-like"/>
    <property type="match status" value="1"/>
</dbReference>
<comment type="similarity">
    <text evidence="1 4">Belongs to the PAPS reductase family. CysH subfamily.</text>
</comment>
<dbReference type="GO" id="GO:0043866">
    <property type="term" value="F:adenylyl-sulfate reductase (thioredoxin) activity"/>
    <property type="evidence" value="ECO:0007669"/>
    <property type="project" value="UniProtKB-EC"/>
</dbReference>
<name>G4RET4_PELHB</name>
<dbReference type="EC" id="1.8.4.10" evidence="4"/>
<gene>
    <name evidence="4" type="primary">cysH</name>
    <name evidence="6" type="ordered locus">KKY_1894</name>
</gene>
<dbReference type="eggNOG" id="COG0175">
    <property type="taxonomic scope" value="Bacteria"/>
</dbReference>
<keyword evidence="4" id="KW-0963">Cytoplasm</keyword>
<reference evidence="6 7" key="1">
    <citation type="journal article" date="2012" name="J. Bacteriol.">
        <title>Complete genome sequence of Pelagibacterium halotolerans B2T.</title>
        <authorList>
            <person name="Huo Y.Y."/>
            <person name="Cheng H."/>
            <person name="Han X.F."/>
            <person name="Jiang X.W."/>
            <person name="Sun C."/>
            <person name="Zhang X.Q."/>
            <person name="Zhu X.F."/>
            <person name="Liu Y.F."/>
            <person name="Li P.F."/>
            <person name="Ni P.X."/>
            <person name="Wu M."/>
        </authorList>
    </citation>
    <scope>NUCLEOTIDE SEQUENCE [LARGE SCALE GENOMIC DNA]</scope>
    <source>
        <strain evidence="7">DSM 22347 / JCM 15775 / CGMCC 1.7692 / B2</strain>
    </source>
</reference>
<dbReference type="InterPro" id="IPR008318">
    <property type="entry name" value="UCP030820"/>
</dbReference>
<dbReference type="GO" id="GO:0004604">
    <property type="term" value="F:phosphoadenylyl-sulfate reductase (thioredoxin) activity"/>
    <property type="evidence" value="ECO:0007669"/>
    <property type="project" value="UniProtKB-UniRule"/>
</dbReference>
<dbReference type="GO" id="GO:0046872">
    <property type="term" value="F:metal ion binding"/>
    <property type="evidence" value="ECO:0007669"/>
    <property type="project" value="UniProtKB-KW"/>
</dbReference>
<dbReference type="PATRIC" id="fig|1082931.4.peg.1864"/>
<comment type="pathway">
    <text evidence="3 4">Sulfur metabolism; hydrogen sulfide biosynthesis; sulfite from sulfate.</text>
</comment>
<feature type="binding site" evidence="4">
    <location>
        <position position="214"/>
    </location>
    <ligand>
        <name>[4Fe-4S] cluster</name>
        <dbReference type="ChEBI" id="CHEBI:49883"/>
    </ligand>
</feature>
<dbReference type="InterPro" id="IPR004511">
    <property type="entry name" value="PAPS/APS_Rdtase"/>
</dbReference>
<proteinExistence type="inferred from homology"/>
<feature type="binding site" evidence="4">
    <location>
        <position position="217"/>
    </location>
    <ligand>
        <name>[4Fe-4S] cluster</name>
        <dbReference type="ChEBI" id="CHEBI:49883"/>
    </ligand>
</feature>
<feature type="active site" description="Nucleophile; cysteine thiosulfonate intermediate" evidence="4">
    <location>
        <position position="240"/>
    </location>
</feature>
<dbReference type="Gene3D" id="3.40.50.620">
    <property type="entry name" value="HUPs"/>
    <property type="match status" value="1"/>
</dbReference>
<dbReference type="GO" id="GO:0051539">
    <property type="term" value="F:4 iron, 4 sulfur cluster binding"/>
    <property type="evidence" value="ECO:0007669"/>
    <property type="project" value="UniProtKB-UniRule"/>
</dbReference>
<feature type="binding site" evidence="4">
    <location>
        <position position="133"/>
    </location>
    <ligand>
        <name>[4Fe-4S] cluster</name>
        <dbReference type="ChEBI" id="CHEBI:49883"/>
    </ligand>
</feature>
<comment type="function">
    <text evidence="4">Catalyzes the formation of sulfite from adenosine 5'-phosphosulfate (APS) using thioredoxin as an electron donor.</text>
</comment>
<dbReference type="EMBL" id="CP003075">
    <property type="protein sequence ID" value="AEQ51905.1"/>
    <property type="molecule type" value="Genomic_DNA"/>
</dbReference>
<dbReference type="KEGG" id="phl:KKY_1894"/>
<evidence type="ECO:0000256" key="1">
    <source>
        <dbReference type="ARBA" id="ARBA00009732"/>
    </source>
</evidence>
<keyword evidence="4" id="KW-0479">Metal-binding</keyword>
<protein>
    <recommendedName>
        <fullName evidence="4">Adenosine 5'-phosphosulfate reductase</fullName>
        <shortName evidence="4">APS reductase</shortName>
        <ecNumber evidence="4">1.8.4.10</ecNumber>
    </recommendedName>
    <alternativeName>
        <fullName evidence="4">5'-adenylylsulfate reductase</fullName>
    </alternativeName>
    <alternativeName>
        <fullName evidence="4">Thioredoxin-dependent 5'-adenylylsulfate reductase</fullName>
    </alternativeName>
</protein>
<dbReference type="eggNOG" id="COG3749">
    <property type="taxonomic scope" value="Bacteria"/>
</dbReference>
<dbReference type="STRING" id="1082931.KKY_1894"/>
<evidence type="ECO:0000256" key="4">
    <source>
        <dbReference type="HAMAP-Rule" id="MF_00063"/>
    </source>
</evidence>
<dbReference type="Proteomes" id="UP000008850">
    <property type="component" value="Chromosome"/>
</dbReference>
<evidence type="ECO:0000256" key="2">
    <source>
        <dbReference type="ARBA" id="ARBA00023002"/>
    </source>
</evidence>
<sequence>MAMASPIITAAEPKQDKLRQLGILSLNGMFDEMDAEGVLRQAVEELLPGEIAMVSSFGADSAVLLHLVSQVDKNLPVYFLETGKHFAETLDYVETLKSTLGLTNVITLHPDSADLKRFDPDGTLWENDPDSCCHIRKTEPLEKVLEGYGGWVTGRKRFQTAERGVLPHFELTSDDRIKVNPLAYFTHEDIDAYKATHGLPEHPLFERGYKSIGCAPCTSAVADGEDPRAGRWRGRDKRECGIHFDFNGSIAKPVSQSSLTLYKDGAFKADPWRLWAEGDVAADVRYTHVPLTVFVENREVFLASPHPIGLLVSPGEKVEDVADDLGRFSSIAINFPAFTDGRGYSSARLLRERYGYEGELRAVGDILTDQIPFMRRCGIDAFVVVNGPTRVALEKDALAEVSRYYQPVGARVEIPAGTRPFLRRPSV</sequence>
<dbReference type="HOGENOM" id="CLU_642281_0_0_5"/>
<keyword evidence="4" id="KW-0411">Iron-sulfur</keyword>
<dbReference type="NCBIfam" id="TIGR00434">
    <property type="entry name" value="cysH"/>
    <property type="match status" value="1"/>
</dbReference>
<comment type="cofactor">
    <cofactor evidence="4">
        <name>[4Fe-4S] cluster</name>
        <dbReference type="ChEBI" id="CHEBI:49883"/>
    </cofactor>
    <text evidence="4">Binds 1 [4Fe-4S] cluster per subunit.</text>
</comment>
<feature type="binding site" evidence="4">
    <location>
        <position position="132"/>
    </location>
    <ligand>
        <name>[4Fe-4S] cluster</name>
        <dbReference type="ChEBI" id="CHEBI:49883"/>
    </ligand>
</feature>
<evidence type="ECO:0000313" key="7">
    <source>
        <dbReference type="Proteomes" id="UP000008850"/>
    </source>
</evidence>
<keyword evidence="2 4" id="KW-0560">Oxidoreductase</keyword>